<name>A0A195B5Q7_9HYME</name>
<evidence type="ECO:0000313" key="1">
    <source>
        <dbReference type="EMBL" id="KYM79524.1"/>
    </source>
</evidence>
<protein>
    <submittedName>
        <fullName evidence="1">Uncharacterized protein</fullName>
    </submittedName>
</protein>
<dbReference type="Proteomes" id="UP000078540">
    <property type="component" value="Unassembled WGS sequence"/>
</dbReference>
<keyword evidence="2" id="KW-1185">Reference proteome</keyword>
<accession>A0A195B5Q7</accession>
<organism evidence="1 2">
    <name type="scientific">Atta colombica</name>
    <dbReference type="NCBI Taxonomy" id="520822"/>
    <lineage>
        <taxon>Eukaryota</taxon>
        <taxon>Metazoa</taxon>
        <taxon>Ecdysozoa</taxon>
        <taxon>Arthropoda</taxon>
        <taxon>Hexapoda</taxon>
        <taxon>Insecta</taxon>
        <taxon>Pterygota</taxon>
        <taxon>Neoptera</taxon>
        <taxon>Endopterygota</taxon>
        <taxon>Hymenoptera</taxon>
        <taxon>Apocrita</taxon>
        <taxon>Aculeata</taxon>
        <taxon>Formicoidea</taxon>
        <taxon>Formicidae</taxon>
        <taxon>Myrmicinae</taxon>
        <taxon>Atta</taxon>
    </lineage>
</organism>
<dbReference type="STRING" id="520822.A0A195B5Q7"/>
<dbReference type="AlphaFoldDB" id="A0A195B5Q7"/>
<proteinExistence type="predicted"/>
<gene>
    <name evidence="1" type="ORF">ALC53_09963</name>
</gene>
<evidence type="ECO:0000313" key="2">
    <source>
        <dbReference type="Proteomes" id="UP000078540"/>
    </source>
</evidence>
<sequence>MILKQKNLLSTEDVKILMLKCRIGKDIGSIIAIPRYLFLPAVERIIQKWNVKLSIEILERLTKTFRSLRAKLFAKQQNSRMRGTQVHRTTSVRDTREILERTTHGVVLSSSGETQAGITFDSTAARIEFPRI</sequence>
<reference evidence="1 2" key="1">
    <citation type="submission" date="2015-09" db="EMBL/GenBank/DDBJ databases">
        <title>Atta colombica WGS genome.</title>
        <authorList>
            <person name="Nygaard S."/>
            <person name="Hu H."/>
            <person name="Boomsma J."/>
            <person name="Zhang G."/>
        </authorList>
    </citation>
    <scope>NUCLEOTIDE SEQUENCE [LARGE SCALE GENOMIC DNA]</scope>
    <source>
        <strain evidence="1">Treedump-2</strain>
        <tissue evidence="1">Whole body</tissue>
    </source>
</reference>
<dbReference type="EMBL" id="KQ976598">
    <property type="protein sequence ID" value="KYM79524.1"/>
    <property type="molecule type" value="Genomic_DNA"/>
</dbReference>